<dbReference type="EMBL" id="QZCW01000001">
    <property type="protein sequence ID" value="MCW5320356.1"/>
    <property type="molecule type" value="Genomic_DNA"/>
</dbReference>
<name>A0ABT3KPV8_9BURK</name>
<accession>A0ABT3KPV8</accession>
<comment type="caution">
    <text evidence="2">The sequence shown here is derived from an EMBL/GenBank/DDBJ whole genome shotgun (WGS) entry which is preliminary data.</text>
</comment>
<proteinExistence type="predicted"/>
<evidence type="ECO:0000256" key="1">
    <source>
        <dbReference type="SAM" id="SignalP"/>
    </source>
</evidence>
<keyword evidence="1" id="KW-0732">Signal</keyword>
<evidence type="ECO:0008006" key="4">
    <source>
        <dbReference type="Google" id="ProtNLM"/>
    </source>
</evidence>
<keyword evidence="3" id="KW-1185">Reference proteome</keyword>
<organism evidence="2 3">
    <name type="scientific">Verminephrobacter aporrectodeae subsp. tuberculatae</name>
    <dbReference type="NCBI Taxonomy" id="1110392"/>
    <lineage>
        <taxon>Bacteria</taxon>
        <taxon>Pseudomonadati</taxon>
        <taxon>Pseudomonadota</taxon>
        <taxon>Betaproteobacteria</taxon>
        <taxon>Burkholderiales</taxon>
        <taxon>Comamonadaceae</taxon>
        <taxon>Verminephrobacter</taxon>
    </lineage>
</organism>
<feature type="signal peptide" evidence="1">
    <location>
        <begin position="1"/>
        <end position="26"/>
    </location>
</feature>
<protein>
    <recommendedName>
        <fullName evidence="4">Lipocalin-like domain-containing protein</fullName>
    </recommendedName>
</protein>
<feature type="chain" id="PRO_5047372418" description="Lipocalin-like domain-containing protein" evidence="1">
    <location>
        <begin position="27"/>
        <end position="262"/>
    </location>
</feature>
<sequence>MQKQMPKQKQTFLVALAIAATTLLTACGPGGPDGGDGGGTAATTINPADLKGRWATPKEATTAMTAIIIPDAGTANVWLLANDSSRLVKLMVRGDDSSSNGKSYALSADGRAAGDGQPVVGKATLTATPKSVSFTGVNATVLALNQSDALAGPAVQADVAGSWDVSMSGGSRKVQWSLDAAGAIASTDSSSTTGCTYTGTLTAMTDAGAYKAQFSEACPDTGGTKTVNFSGIATINPEKSRLTVIATSADDARGAALLFKKK</sequence>
<evidence type="ECO:0000313" key="3">
    <source>
        <dbReference type="Proteomes" id="UP001208935"/>
    </source>
</evidence>
<dbReference type="PROSITE" id="PS51257">
    <property type="entry name" value="PROKAR_LIPOPROTEIN"/>
    <property type="match status" value="1"/>
</dbReference>
<reference evidence="3" key="1">
    <citation type="submission" date="2023-07" db="EMBL/GenBank/DDBJ databases">
        <title>Verminephrobacter genomes.</title>
        <authorList>
            <person name="Lund M.B."/>
        </authorList>
    </citation>
    <scope>NUCLEOTIDE SEQUENCE [LARGE SCALE GENOMIC DNA]</scope>
    <source>
        <strain evidence="3">AtM5-05</strain>
    </source>
</reference>
<dbReference type="RefSeq" id="WP_265281131.1">
    <property type="nucleotide sequence ID" value="NZ_QZCW01000001.1"/>
</dbReference>
<dbReference type="Proteomes" id="UP001208935">
    <property type="component" value="Unassembled WGS sequence"/>
</dbReference>
<evidence type="ECO:0000313" key="2">
    <source>
        <dbReference type="EMBL" id="MCW5320356.1"/>
    </source>
</evidence>
<gene>
    <name evidence="2" type="ORF">D5039_03920</name>
</gene>